<dbReference type="PIRSF" id="PIRSF002825">
    <property type="entry name" value="CfbpA"/>
    <property type="match status" value="1"/>
</dbReference>
<keyword evidence="6" id="KW-1185">Reference proteome</keyword>
<keyword evidence="3" id="KW-0479">Metal-binding</keyword>
<dbReference type="PANTHER" id="PTHR30006:SF15">
    <property type="entry name" value="IRON-UTILIZATION PERIPLASMIC PROTEIN"/>
    <property type="match status" value="1"/>
</dbReference>
<dbReference type="OrthoDB" id="5291644at2"/>
<dbReference type="InterPro" id="IPR026045">
    <property type="entry name" value="Ferric-bd"/>
</dbReference>
<sequence>MKRSIPLWPLLAAAALSVAVPAAAQDKVVNVYSSRHYQTDEKLYRDFTKATGIQVRLIEGKEDALIERIRNEGANSPADVLITVDAGRLWRAEELDLFAPVKSQVLDNRLPASFRHPEGKWFGFSYRARVIVYNKDKVKPGEITSYADLADPKWKGRICVRSSSNIYNLSLLAALIHHWGEDKARQWAKDVKENLARDPKGGDTDQIKAVAAGECDVAISNHYYYVRLMNSDKPEDKKVVEKVALVWPDQNGNGTHVNVSGAGLIKTAPHKQAAIKFLEYLASDQAQAYFAAGNNEWPVVSSAAYRNPALASLGKFKADSLNVSVLGKNQALAQKIYDQVGWK</sequence>
<evidence type="ECO:0000313" key="5">
    <source>
        <dbReference type="EMBL" id="TXF11743.1"/>
    </source>
</evidence>
<protein>
    <submittedName>
        <fullName evidence="5">Fe(3+) ABC transporter substrate-binding protein</fullName>
    </submittedName>
</protein>
<dbReference type="GO" id="GO:0046872">
    <property type="term" value="F:metal ion binding"/>
    <property type="evidence" value="ECO:0007669"/>
    <property type="project" value="UniProtKB-KW"/>
</dbReference>
<feature type="binding site" evidence="3">
    <location>
        <position position="224"/>
    </location>
    <ligand>
        <name>Fe cation</name>
        <dbReference type="ChEBI" id="CHEBI:24875"/>
    </ligand>
</feature>
<evidence type="ECO:0000256" key="1">
    <source>
        <dbReference type="ARBA" id="ARBA00008520"/>
    </source>
</evidence>
<dbReference type="FunCoup" id="A0A5C7EUM9">
    <property type="interactions" value="72"/>
</dbReference>
<proteinExistence type="inferred from homology"/>
<feature type="chain" id="PRO_5022974911" evidence="4">
    <location>
        <begin position="25"/>
        <end position="343"/>
    </location>
</feature>
<comment type="similarity">
    <text evidence="1">Belongs to the bacterial solute-binding protein 1 family.</text>
</comment>
<feature type="binding site" evidence="3">
    <location>
        <position position="223"/>
    </location>
    <ligand>
        <name>Fe cation</name>
        <dbReference type="ChEBI" id="CHEBI:24875"/>
    </ligand>
</feature>
<dbReference type="CDD" id="cd13542">
    <property type="entry name" value="PBP2_FutA1_ilke"/>
    <property type="match status" value="1"/>
</dbReference>
<dbReference type="InParanoid" id="A0A5C7EUM9"/>
<dbReference type="AlphaFoldDB" id="A0A5C7EUM9"/>
<organism evidence="5 6">
    <name type="scientific">Pelomicrobium methylotrophicum</name>
    <dbReference type="NCBI Taxonomy" id="2602750"/>
    <lineage>
        <taxon>Bacteria</taxon>
        <taxon>Pseudomonadati</taxon>
        <taxon>Pseudomonadota</taxon>
        <taxon>Hydrogenophilia</taxon>
        <taxon>Hydrogenophilia incertae sedis</taxon>
        <taxon>Pelomicrobium</taxon>
    </lineage>
</organism>
<gene>
    <name evidence="5" type="ORF">FR698_09265</name>
</gene>
<dbReference type="EMBL" id="VPFL01000011">
    <property type="protein sequence ID" value="TXF11743.1"/>
    <property type="molecule type" value="Genomic_DNA"/>
</dbReference>
<evidence type="ECO:0000313" key="6">
    <source>
        <dbReference type="Proteomes" id="UP000321201"/>
    </source>
</evidence>
<dbReference type="Gene3D" id="3.40.190.10">
    <property type="entry name" value="Periplasmic binding protein-like II"/>
    <property type="match status" value="2"/>
</dbReference>
<evidence type="ECO:0000256" key="4">
    <source>
        <dbReference type="SAM" id="SignalP"/>
    </source>
</evidence>
<dbReference type="RefSeq" id="WP_147799914.1">
    <property type="nucleotide sequence ID" value="NZ_VPFL01000011.1"/>
</dbReference>
<dbReference type="GO" id="GO:0030288">
    <property type="term" value="C:outer membrane-bounded periplasmic space"/>
    <property type="evidence" value="ECO:0007669"/>
    <property type="project" value="TreeGrafter"/>
</dbReference>
<accession>A0A5C7EUM9</accession>
<dbReference type="SUPFAM" id="SSF53850">
    <property type="entry name" value="Periplasmic binding protein-like II"/>
    <property type="match status" value="1"/>
</dbReference>
<keyword evidence="3" id="KW-0408">Iron</keyword>
<dbReference type="Pfam" id="PF13343">
    <property type="entry name" value="SBP_bac_6"/>
    <property type="match status" value="1"/>
</dbReference>
<evidence type="ECO:0000256" key="3">
    <source>
        <dbReference type="PIRSR" id="PIRSR002825-1"/>
    </source>
</evidence>
<comment type="caution">
    <text evidence="5">The sequence shown here is derived from an EMBL/GenBank/DDBJ whole genome shotgun (WGS) entry which is preliminary data.</text>
</comment>
<feature type="binding site" evidence="3">
    <location>
        <position position="36"/>
    </location>
    <ligand>
        <name>Fe cation</name>
        <dbReference type="ChEBI" id="CHEBI:24875"/>
    </ligand>
</feature>
<reference evidence="5 6" key="1">
    <citation type="submission" date="2019-08" db="EMBL/GenBank/DDBJ databases">
        <title>Pelomicrobium methylotrophicum gen. nov., sp. nov. a moderately thermophilic, facultatively anaerobic, lithoautotrophic and methylotrophic bacterium isolated from a terrestrial mud volcano.</title>
        <authorList>
            <person name="Slobodkina G.B."/>
            <person name="Merkel A.Y."/>
            <person name="Slobodkin A.I."/>
        </authorList>
    </citation>
    <scope>NUCLEOTIDE SEQUENCE [LARGE SCALE GENOMIC DNA]</scope>
    <source>
        <strain evidence="5 6">SM250</strain>
    </source>
</reference>
<evidence type="ECO:0000256" key="2">
    <source>
        <dbReference type="ARBA" id="ARBA00022729"/>
    </source>
</evidence>
<keyword evidence="2 4" id="KW-0732">Signal</keyword>
<name>A0A5C7EUM9_9PROT</name>
<dbReference type="PANTHER" id="PTHR30006">
    <property type="entry name" value="THIAMINE-BINDING PERIPLASMIC PROTEIN-RELATED"/>
    <property type="match status" value="1"/>
</dbReference>
<dbReference type="Proteomes" id="UP000321201">
    <property type="component" value="Unassembled WGS sequence"/>
</dbReference>
<feature type="signal peptide" evidence="4">
    <location>
        <begin position="1"/>
        <end position="24"/>
    </location>
</feature>